<protein>
    <submittedName>
        <fullName evidence="3">Peptidase M1</fullName>
    </submittedName>
</protein>
<dbReference type="AlphaFoldDB" id="A0A2Z4G6C8"/>
<evidence type="ECO:0000313" key="3">
    <source>
        <dbReference type="EMBL" id="AWV96694.1"/>
    </source>
</evidence>
<dbReference type="InterPro" id="IPR014782">
    <property type="entry name" value="Peptidase_M1_dom"/>
</dbReference>
<keyword evidence="4" id="KW-1185">Reference proteome</keyword>
<dbReference type="RefSeq" id="WP_111369796.1">
    <property type="nucleotide sequence ID" value="NZ_CP029480.1"/>
</dbReference>
<feature type="domain" description="Peptidase M1 membrane alanine aminopeptidase" evidence="2">
    <location>
        <begin position="412"/>
        <end position="555"/>
    </location>
</feature>
<dbReference type="GO" id="GO:0008270">
    <property type="term" value="F:zinc ion binding"/>
    <property type="evidence" value="ECO:0007669"/>
    <property type="project" value="InterPro"/>
</dbReference>
<dbReference type="KEGG" id="als:DJ013_00175"/>
<dbReference type="Pfam" id="PF01433">
    <property type="entry name" value="Peptidase_M1"/>
    <property type="match status" value="1"/>
</dbReference>
<evidence type="ECO:0000313" key="4">
    <source>
        <dbReference type="Proteomes" id="UP000249873"/>
    </source>
</evidence>
<dbReference type="EMBL" id="CP029480">
    <property type="protein sequence ID" value="AWV96694.1"/>
    <property type="molecule type" value="Genomic_DNA"/>
</dbReference>
<dbReference type="SUPFAM" id="SSF55486">
    <property type="entry name" value="Metalloproteases ('zincins'), catalytic domain"/>
    <property type="match status" value="1"/>
</dbReference>
<feature type="signal peptide" evidence="1">
    <location>
        <begin position="1"/>
        <end position="21"/>
    </location>
</feature>
<organism evidence="3 4">
    <name type="scientific">Arcticibacterium luteifluviistationis</name>
    <dbReference type="NCBI Taxonomy" id="1784714"/>
    <lineage>
        <taxon>Bacteria</taxon>
        <taxon>Pseudomonadati</taxon>
        <taxon>Bacteroidota</taxon>
        <taxon>Cytophagia</taxon>
        <taxon>Cytophagales</taxon>
        <taxon>Leadbetterellaceae</taxon>
        <taxon>Arcticibacterium</taxon>
    </lineage>
</organism>
<dbReference type="InterPro" id="IPR027268">
    <property type="entry name" value="Peptidase_M4/M1_CTD_sf"/>
</dbReference>
<dbReference type="Proteomes" id="UP000249873">
    <property type="component" value="Chromosome"/>
</dbReference>
<evidence type="ECO:0000256" key="1">
    <source>
        <dbReference type="SAM" id="SignalP"/>
    </source>
</evidence>
<proteinExistence type="predicted"/>
<dbReference type="CDD" id="cd09604">
    <property type="entry name" value="M1_APN_like"/>
    <property type="match status" value="1"/>
</dbReference>
<feature type="chain" id="PRO_5016373004" evidence="1">
    <location>
        <begin position="22"/>
        <end position="663"/>
    </location>
</feature>
<dbReference type="OrthoDB" id="9814383at2"/>
<dbReference type="Gene3D" id="1.10.390.10">
    <property type="entry name" value="Neutral Protease Domain 2"/>
    <property type="match status" value="1"/>
</dbReference>
<reference evidence="3 4" key="1">
    <citation type="submission" date="2018-05" db="EMBL/GenBank/DDBJ databases">
        <title>Complete genome sequence of Arcticibacterium luteifluviistationis SM1504T, a cytophagaceae bacterium isolated from Arctic surface seawater.</title>
        <authorList>
            <person name="Li Y."/>
            <person name="Qin Q.-L."/>
        </authorList>
    </citation>
    <scope>NUCLEOTIDE SEQUENCE [LARGE SCALE GENOMIC DNA]</scope>
    <source>
        <strain evidence="3 4">SM1504</strain>
    </source>
</reference>
<dbReference type="GO" id="GO:0008237">
    <property type="term" value="F:metallopeptidase activity"/>
    <property type="evidence" value="ECO:0007669"/>
    <property type="project" value="InterPro"/>
</dbReference>
<gene>
    <name evidence="3" type="ORF">DJ013_00175</name>
</gene>
<keyword evidence="1" id="KW-0732">Signal</keyword>
<accession>A0A2Z4G6C8</accession>
<evidence type="ECO:0000259" key="2">
    <source>
        <dbReference type="Pfam" id="PF01433"/>
    </source>
</evidence>
<name>A0A2Z4G6C8_9BACT</name>
<sequence>MKKTLIVALLCCFGFASSSTAQEKSNYDHKEAFDPLFAYRQGTVYRSATGAPGPQYWQNSADYVINVELKPEENKIAGNVSITYTNNSPDLLPFVWLQLEQNLFNDESKGGKTTALEGGRHGNMGFEGGYNISNVKAVKDVPVSKRRSISSSTYASHIISDTRMQIRLSEPLRTGEKVTISMDYDFAIPRYGSDRLGKYEAADGVIYELAQWYPKMSVYDDVEGWNVLPYIGGGEFYLEYGDFQYNITVPSDHIVVGSGELMNPSEVLTSTQISRLKEAANSDETVMIRTAAEVNEASSRPKNEGTLTWKFKCIQTRDVAWASSKSFVWDAAKMNLPSGKTALAQSVYPAEVGSDAKWGRSTEYVKASVEFYSDYIFEYSYPVATNVAGVVSGMEYPGIVFCGVDDGGASLWGVTDHEFGHNWFPMIVGSNERKYAWMDEGFNTFINGLSSKAFNDGEFYSPLNRRQYAPYMFGRDAILNIPEVIQSNNFGLAAYFKPGLGLDLLRELVLGEDRFDYAFKEYVNRWAFKHPTPFDFYETMEDAAGEDLGWFWKGWIVNDWKIDLAVDDVMYIDQLPANGSIITISTKEQLPMPAIIEVVESNGNTNRVELPVEIWQRGSEWKFRYESTSPIISVTIDPDNRLPDVNGKNNIWQPKSYKMPDAN</sequence>